<feature type="domain" description="SWIM-type" evidence="6">
    <location>
        <begin position="385"/>
        <end position="417"/>
    </location>
</feature>
<dbReference type="GO" id="GO:0008270">
    <property type="term" value="F:zinc ion binding"/>
    <property type="evidence" value="ECO:0007669"/>
    <property type="project" value="UniProtKB-KW"/>
</dbReference>
<dbReference type="InterPro" id="IPR006564">
    <property type="entry name" value="Znf_PMZ"/>
</dbReference>
<dbReference type="SMART" id="SM00575">
    <property type="entry name" value="ZnF_PMZ"/>
    <property type="match status" value="1"/>
</dbReference>
<organism evidence="7 8">
    <name type="scientific">Paspalum notatum var. saurae</name>
    <dbReference type="NCBI Taxonomy" id="547442"/>
    <lineage>
        <taxon>Eukaryota</taxon>
        <taxon>Viridiplantae</taxon>
        <taxon>Streptophyta</taxon>
        <taxon>Embryophyta</taxon>
        <taxon>Tracheophyta</taxon>
        <taxon>Spermatophyta</taxon>
        <taxon>Magnoliopsida</taxon>
        <taxon>Liliopsida</taxon>
        <taxon>Poales</taxon>
        <taxon>Poaceae</taxon>
        <taxon>PACMAD clade</taxon>
        <taxon>Panicoideae</taxon>
        <taxon>Andropogonodae</taxon>
        <taxon>Paspaleae</taxon>
        <taxon>Paspalinae</taxon>
        <taxon>Paspalum</taxon>
    </lineage>
</organism>
<feature type="compositionally biased region" description="Basic residues" evidence="5">
    <location>
        <begin position="634"/>
        <end position="648"/>
    </location>
</feature>
<dbReference type="Pfam" id="PF04434">
    <property type="entry name" value="SWIM"/>
    <property type="match status" value="1"/>
</dbReference>
<sequence length="648" mass="73083">MVERKLIKFYKNEATRMIAKCEWTTCAWRCMLSTNSRTSSWQISSFIQEHTCPPRRDNRLVTAKRVAEKYEKFILANPSWSLERMRQTIQEEMFADVSIPKLKRAKSIVLQKALDSTKGQYKHLYSYQEELLRSNPGSTVVIKRDTEGVDHVFQRMYICLDACKRGFKAGCRKVVGLDGCFFKGATNGELLCAIGRDANNQMYPIAWAVVEKENNDSWDWFRDLLSRDIDVEDGLDRVIRRRNGEALRYRAKAPCMTLFNLAKAGLAKRTPQGAQGIMQTDPSLWSGAWFRLGSNCDSVDNNMCESFNKWIVEARFYPIITMLEAIRRKVMVRIQQNRTKAESWNTLICPNILKKVNSYITLSSSCHAICNGQHQFEVQHFANRFTVDLSKKQCSCRYWQLSGLPCPHAISCIFYKTNSLAQYIAPCHSVAEFKKTYTYCLQPLEGMTSWPVSNRPPLKAPGYVRMPGRPKKERIREPTEKPKSTRQISRVGTVIRCRKCKQIGHNRSTCDKRNGPAPNTANSGAAPSAPTHHSQAAPKAPSHHEPVHAPAHTDIVQSNTQESTTTSKKRKAAQMSTKKMLCSSAKASVHTTVRGQAQLNLNANAPLSQASSSVSINLTGGNAEGSVSAQAPVKRAKLPPRRRATQQQ</sequence>
<dbReference type="InterPro" id="IPR007527">
    <property type="entry name" value="Znf_SWIM"/>
</dbReference>
<evidence type="ECO:0000313" key="8">
    <source>
        <dbReference type="Proteomes" id="UP001341281"/>
    </source>
</evidence>
<feature type="region of interest" description="Disordered" evidence="5">
    <location>
        <begin position="459"/>
        <end position="488"/>
    </location>
</feature>
<evidence type="ECO:0000256" key="1">
    <source>
        <dbReference type="ARBA" id="ARBA00022723"/>
    </source>
</evidence>
<dbReference type="Proteomes" id="UP001341281">
    <property type="component" value="Chromosome 01"/>
</dbReference>
<keyword evidence="2 4" id="KW-0863">Zinc-finger</keyword>
<feature type="compositionally biased region" description="Polar residues" evidence="5">
    <location>
        <begin position="555"/>
        <end position="566"/>
    </location>
</feature>
<keyword evidence="3" id="KW-0862">Zinc</keyword>
<feature type="region of interest" description="Disordered" evidence="5">
    <location>
        <begin position="607"/>
        <end position="648"/>
    </location>
</feature>
<gene>
    <name evidence="7" type="ORF">U9M48_002459</name>
</gene>
<accession>A0AAQ3PRE0</accession>
<protein>
    <recommendedName>
        <fullName evidence="6">SWIM-type domain-containing protein</fullName>
    </recommendedName>
</protein>
<dbReference type="PANTHER" id="PTHR31973:SF187">
    <property type="entry name" value="MUTATOR TRANSPOSASE MUDRA PROTEIN"/>
    <property type="match status" value="1"/>
</dbReference>
<dbReference type="InterPro" id="IPR018289">
    <property type="entry name" value="MULE_transposase_dom"/>
</dbReference>
<dbReference type="PROSITE" id="PS50966">
    <property type="entry name" value="ZF_SWIM"/>
    <property type="match status" value="1"/>
</dbReference>
<dbReference type="PANTHER" id="PTHR31973">
    <property type="entry name" value="POLYPROTEIN, PUTATIVE-RELATED"/>
    <property type="match status" value="1"/>
</dbReference>
<name>A0AAQ3PRE0_PASNO</name>
<evidence type="ECO:0000256" key="4">
    <source>
        <dbReference type="PROSITE-ProRule" id="PRU00325"/>
    </source>
</evidence>
<evidence type="ECO:0000256" key="2">
    <source>
        <dbReference type="ARBA" id="ARBA00022771"/>
    </source>
</evidence>
<feature type="non-terminal residue" evidence="7">
    <location>
        <position position="648"/>
    </location>
</feature>
<dbReference type="EMBL" id="CP144745">
    <property type="protein sequence ID" value="WVZ51304.1"/>
    <property type="molecule type" value="Genomic_DNA"/>
</dbReference>
<evidence type="ECO:0000313" key="7">
    <source>
        <dbReference type="EMBL" id="WVZ51304.1"/>
    </source>
</evidence>
<feature type="region of interest" description="Disordered" evidence="5">
    <location>
        <begin position="506"/>
        <end position="579"/>
    </location>
</feature>
<reference evidence="7 8" key="1">
    <citation type="submission" date="2024-02" db="EMBL/GenBank/DDBJ databases">
        <title>High-quality chromosome-scale genome assembly of Pensacola bahiagrass (Paspalum notatum Flugge var. saurae).</title>
        <authorList>
            <person name="Vega J.M."/>
            <person name="Podio M."/>
            <person name="Orjuela J."/>
            <person name="Siena L.A."/>
            <person name="Pessino S.C."/>
            <person name="Combes M.C."/>
            <person name="Mariac C."/>
            <person name="Albertini E."/>
            <person name="Pupilli F."/>
            <person name="Ortiz J.P.A."/>
            <person name="Leblanc O."/>
        </authorList>
    </citation>
    <scope>NUCLEOTIDE SEQUENCE [LARGE SCALE GENOMIC DNA]</scope>
    <source>
        <strain evidence="7">R1</strain>
        <tissue evidence="7">Leaf</tissue>
    </source>
</reference>
<evidence type="ECO:0000256" key="3">
    <source>
        <dbReference type="ARBA" id="ARBA00022833"/>
    </source>
</evidence>
<keyword evidence="1" id="KW-0479">Metal-binding</keyword>
<dbReference type="AlphaFoldDB" id="A0AAQ3PRE0"/>
<dbReference type="Pfam" id="PF10551">
    <property type="entry name" value="MULE"/>
    <property type="match status" value="1"/>
</dbReference>
<feature type="compositionally biased region" description="Basic and acidic residues" evidence="5">
    <location>
        <begin position="474"/>
        <end position="483"/>
    </location>
</feature>
<feature type="compositionally biased region" description="Polar residues" evidence="5">
    <location>
        <begin position="607"/>
        <end position="629"/>
    </location>
</feature>
<keyword evidence="8" id="KW-1185">Reference proteome</keyword>
<evidence type="ECO:0000259" key="6">
    <source>
        <dbReference type="PROSITE" id="PS50966"/>
    </source>
</evidence>
<proteinExistence type="predicted"/>
<evidence type="ECO:0000256" key="5">
    <source>
        <dbReference type="SAM" id="MobiDB-lite"/>
    </source>
</evidence>